<feature type="compositionally biased region" description="Polar residues" evidence="4">
    <location>
        <begin position="41"/>
        <end position="70"/>
    </location>
</feature>
<evidence type="ECO:0000256" key="3">
    <source>
        <dbReference type="ARBA" id="ARBA00022729"/>
    </source>
</evidence>
<protein>
    <recommendedName>
        <fullName evidence="5">Fe/B12 periplasmic-binding domain-containing protein</fullName>
    </recommendedName>
</protein>
<name>M0IQ01_9EURY</name>
<evidence type="ECO:0000313" key="7">
    <source>
        <dbReference type="Proteomes" id="UP000011550"/>
    </source>
</evidence>
<evidence type="ECO:0000256" key="2">
    <source>
        <dbReference type="ARBA" id="ARBA00022448"/>
    </source>
</evidence>
<comment type="subcellular location">
    <subcellularLocation>
        <location evidence="1">Cell envelope</location>
    </subcellularLocation>
</comment>
<dbReference type="PROSITE" id="PS51318">
    <property type="entry name" value="TAT"/>
    <property type="match status" value="1"/>
</dbReference>
<dbReference type="Pfam" id="PF01497">
    <property type="entry name" value="Peripla_BP_2"/>
    <property type="match status" value="1"/>
</dbReference>
<sequence length="398" mass="44173">MTDTDPSREGPTRREYLRYGGAVVSGASLAGCMGDSDSTADEPTSTPSGEDTESSESTASNDGNAASDESYSVTIEPVGTVEFDSVPETWFPYTADYADMGVALGEGNGLSAVGVKDRFGTYFYDEIPSVAVDKSDLTELWNDGTSKELFYELDADVHLIDPNFMVNRLQWSQDDVDEIRENVAPFFGNTIFSRSYDWHDYADYTLYGAFEKVAQLFQKEPQYEAFKQYHDGVLSDVQRRLPNETPDVAVLYPGGVPPESFYPYRIGEGTQAKHWRDLQVSDALAKNDITDAQAGGGTIDYETLLDIDPNALAVRLQGEISQEYFEENIVSHLRNHEVASELSAVKNDRIIYGGLTYQGPITHLFQLERAAQGLYPDVFGDEQLFDRQRVADIVAGEF</sequence>
<feature type="domain" description="Fe/B12 periplasmic-binding" evidence="5">
    <location>
        <begin position="199"/>
        <end position="352"/>
    </location>
</feature>
<evidence type="ECO:0000259" key="5">
    <source>
        <dbReference type="Pfam" id="PF01497"/>
    </source>
</evidence>
<evidence type="ECO:0000256" key="1">
    <source>
        <dbReference type="ARBA" id="ARBA00004196"/>
    </source>
</evidence>
<dbReference type="InterPro" id="IPR051313">
    <property type="entry name" value="Bact_iron-sidero_bind"/>
</dbReference>
<dbReference type="PANTHER" id="PTHR30532">
    <property type="entry name" value="IRON III DICITRATE-BINDING PERIPLASMIC PROTEIN"/>
    <property type="match status" value="1"/>
</dbReference>
<organism evidence="6 7">
    <name type="scientific">Haloferax mucosum ATCC BAA-1512</name>
    <dbReference type="NCBI Taxonomy" id="662479"/>
    <lineage>
        <taxon>Archaea</taxon>
        <taxon>Methanobacteriati</taxon>
        <taxon>Methanobacteriota</taxon>
        <taxon>Stenosarchaea group</taxon>
        <taxon>Halobacteria</taxon>
        <taxon>Halobacteriales</taxon>
        <taxon>Haloferacaceae</taxon>
        <taxon>Haloferax</taxon>
    </lineage>
</organism>
<keyword evidence="7" id="KW-1185">Reference proteome</keyword>
<comment type="caution">
    <text evidence="6">The sequence shown here is derived from an EMBL/GenBank/DDBJ whole genome shotgun (WGS) entry which is preliminary data.</text>
</comment>
<dbReference type="Proteomes" id="UP000011550">
    <property type="component" value="Unassembled WGS sequence"/>
</dbReference>
<gene>
    <name evidence="6" type="ORF">C440_02628</name>
</gene>
<dbReference type="PATRIC" id="fig|662479.7.peg.539"/>
<accession>M0IQ01</accession>
<dbReference type="EMBL" id="AOLN01000004">
    <property type="protein sequence ID" value="ELZ98107.1"/>
    <property type="molecule type" value="Genomic_DNA"/>
</dbReference>
<dbReference type="AlphaFoldDB" id="M0IQ01"/>
<evidence type="ECO:0000313" key="6">
    <source>
        <dbReference type="EMBL" id="ELZ98107.1"/>
    </source>
</evidence>
<keyword evidence="2" id="KW-0813">Transport</keyword>
<keyword evidence="3" id="KW-0732">Signal</keyword>
<dbReference type="InterPro" id="IPR002491">
    <property type="entry name" value="ABC_transptr_periplasmic_BD"/>
</dbReference>
<dbReference type="OrthoDB" id="304381at2157"/>
<dbReference type="InterPro" id="IPR006311">
    <property type="entry name" value="TAT_signal"/>
</dbReference>
<dbReference type="SUPFAM" id="SSF53807">
    <property type="entry name" value="Helical backbone' metal receptor"/>
    <property type="match status" value="1"/>
</dbReference>
<dbReference type="Gene3D" id="3.40.50.1980">
    <property type="entry name" value="Nitrogenase molybdenum iron protein domain"/>
    <property type="match status" value="2"/>
</dbReference>
<reference evidence="6 7" key="1">
    <citation type="journal article" date="2014" name="PLoS Genet.">
        <title>Phylogenetically driven sequencing of extremely halophilic archaea reveals strategies for static and dynamic osmo-response.</title>
        <authorList>
            <person name="Becker E.A."/>
            <person name="Seitzer P.M."/>
            <person name="Tritt A."/>
            <person name="Larsen D."/>
            <person name="Krusor M."/>
            <person name="Yao A.I."/>
            <person name="Wu D."/>
            <person name="Madern D."/>
            <person name="Eisen J.A."/>
            <person name="Darling A.E."/>
            <person name="Facciotti M.T."/>
        </authorList>
    </citation>
    <scope>NUCLEOTIDE SEQUENCE [LARGE SCALE GENOMIC DNA]</scope>
    <source>
        <strain evidence="6 7">ATCC BAA-1512</strain>
    </source>
</reference>
<evidence type="ECO:0000256" key="4">
    <source>
        <dbReference type="SAM" id="MobiDB-lite"/>
    </source>
</evidence>
<feature type="region of interest" description="Disordered" evidence="4">
    <location>
        <begin position="30"/>
        <end position="70"/>
    </location>
</feature>
<dbReference type="RefSeq" id="WP_008317981.1">
    <property type="nucleotide sequence ID" value="NZ_AOLN01000004.1"/>
</dbReference>
<dbReference type="PANTHER" id="PTHR30532:SF1">
    <property type="entry name" value="IRON(3+)-HYDROXAMATE-BINDING PROTEIN FHUD"/>
    <property type="match status" value="1"/>
</dbReference>
<proteinExistence type="predicted"/>